<dbReference type="GO" id="GO:0000226">
    <property type="term" value="P:microtubule cytoskeleton organization"/>
    <property type="evidence" value="ECO:0007669"/>
    <property type="project" value="TreeGrafter"/>
</dbReference>
<proteinExistence type="predicted"/>
<protein>
    <recommendedName>
        <fullName evidence="2">TOG domain-containing protein</fullName>
    </recommendedName>
</protein>
<dbReference type="EMBL" id="JAURVH010001528">
    <property type="protein sequence ID" value="KAK5911449.1"/>
    <property type="molecule type" value="Genomic_DNA"/>
</dbReference>
<dbReference type="InterPro" id="IPR024395">
    <property type="entry name" value="CLASP_N_dom"/>
</dbReference>
<dbReference type="Pfam" id="PF12348">
    <property type="entry name" value="CLASP_N"/>
    <property type="match status" value="1"/>
</dbReference>
<dbReference type="Gene3D" id="1.25.10.10">
    <property type="entry name" value="Leucine-rich Repeat Variant"/>
    <property type="match status" value="1"/>
</dbReference>
<dbReference type="PANTHER" id="PTHR21567:SF87">
    <property type="entry name" value="CRESCERIN-LIKE PROTEIN CHE-12"/>
    <property type="match status" value="1"/>
</dbReference>
<dbReference type="AlphaFoldDB" id="A0AAN8HCY2"/>
<keyword evidence="4" id="KW-1185">Reference proteome</keyword>
<gene>
    <name evidence="3" type="ORF">CgunFtcFv8_005620</name>
</gene>
<dbReference type="InterPro" id="IPR034085">
    <property type="entry name" value="TOG"/>
</dbReference>
<evidence type="ECO:0000256" key="1">
    <source>
        <dbReference type="SAM" id="MobiDB-lite"/>
    </source>
</evidence>
<evidence type="ECO:0000313" key="4">
    <source>
        <dbReference type="Proteomes" id="UP001331515"/>
    </source>
</evidence>
<dbReference type="InterPro" id="IPR016024">
    <property type="entry name" value="ARM-type_fold"/>
</dbReference>
<dbReference type="InterPro" id="IPR011989">
    <property type="entry name" value="ARM-like"/>
</dbReference>
<dbReference type="Proteomes" id="UP001331515">
    <property type="component" value="Unassembled WGS sequence"/>
</dbReference>
<dbReference type="SMART" id="SM01349">
    <property type="entry name" value="TOG"/>
    <property type="match status" value="1"/>
</dbReference>
<name>A0AAN8HCY2_CHAGU</name>
<dbReference type="GO" id="GO:0008017">
    <property type="term" value="F:microtubule binding"/>
    <property type="evidence" value="ECO:0007669"/>
    <property type="project" value="TreeGrafter"/>
</dbReference>
<dbReference type="SUPFAM" id="SSF48371">
    <property type="entry name" value="ARM repeat"/>
    <property type="match status" value="1"/>
</dbReference>
<evidence type="ECO:0000313" key="3">
    <source>
        <dbReference type="EMBL" id="KAK5911449.1"/>
    </source>
</evidence>
<feature type="domain" description="TOG" evidence="2">
    <location>
        <begin position="293"/>
        <end position="523"/>
    </location>
</feature>
<dbReference type="PANTHER" id="PTHR21567">
    <property type="entry name" value="CLASP"/>
    <property type="match status" value="1"/>
</dbReference>
<reference evidence="3 4" key="1">
    <citation type="journal article" date="2023" name="Mol. Biol. Evol.">
        <title>Genomics of Secondarily Temperate Adaptation in the Only Non-Antarctic Icefish.</title>
        <authorList>
            <person name="Rivera-Colon A.G."/>
            <person name="Rayamajhi N."/>
            <person name="Minhas B.F."/>
            <person name="Madrigal G."/>
            <person name="Bilyk K.T."/>
            <person name="Yoon V."/>
            <person name="Hune M."/>
            <person name="Gregory S."/>
            <person name="Cheng C.H.C."/>
            <person name="Catchen J.M."/>
        </authorList>
    </citation>
    <scope>NUCLEOTIDE SEQUENCE [LARGE SCALE GENOMIC DNA]</scope>
    <source>
        <tissue evidence="3">White muscle</tissue>
    </source>
</reference>
<feature type="region of interest" description="Disordered" evidence="1">
    <location>
        <begin position="65"/>
        <end position="99"/>
    </location>
</feature>
<comment type="caution">
    <text evidence="3">The sequence shown here is derived from an EMBL/GenBank/DDBJ whole genome shotgun (WGS) entry which is preliminary data.</text>
</comment>
<feature type="region of interest" description="Disordered" evidence="1">
    <location>
        <begin position="236"/>
        <end position="283"/>
    </location>
</feature>
<dbReference type="GO" id="GO:0005881">
    <property type="term" value="C:cytoplasmic microtubule"/>
    <property type="evidence" value="ECO:0007669"/>
    <property type="project" value="TreeGrafter"/>
</dbReference>
<evidence type="ECO:0000259" key="2">
    <source>
        <dbReference type="SMART" id="SM01349"/>
    </source>
</evidence>
<organism evidence="3 4">
    <name type="scientific">Champsocephalus gunnari</name>
    <name type="common">Mackerel icefish</name>
    <dbReference type="NCBI Taxonomy" id="52237"/>
    <lineage>
        <taxon>Eukaryota</taxon>
        <taxon>Metazoa</taxon>
        <taxon>Chordata</taxon>
        <taxon>Craniata</taxon>
        <taxon>Vertebrata</taxon>
        <taxon>Euteleostomi</taxon>
        <taxon>Actinopterygii</taxon>
        <taxon>Neopterygii</taxon>
        <taxon>Teleostei</taxon>
        <taxon>Neoteleostei</taxon>
        <taxon>Acanthomorphata</taxon>
        <taxon>Eupercaria</taxon>
        <taxon>Perciformes</taxon>
        <taxon>Notothenioidei</taxon>
        <taxon>Channichthyidae</taxon>
        <taxon>Champsocephalus</taxon>
    </lineage>
</organism>
<sequence length="523" mass="58571">MYGVRGQYTVPEERYINQSGSSIQSRILEIKEADRAKRDAQVQRTERLFASQKTCSDAVLERLGLSLQPPDTRTLPQRPTSQPRRPESSQPGRRIRHVSEDMRSLEDNPFFEKKLLMGSKVAILHCKMAKVANKNRNPSPDYSLSSIDTHTPDELRIIPHLGPPIRRPSRLPVMKMKHSEEGKEVADGCILRTAQDNFKRITATKFMVDDSPAPTPPAAPRRTSYVARKAWKPTLKPRAEAPLPKKAPRTHIQAEAPKVPVPPKKAAPPSRKGPHRGTKLSPQRAVRQEYMEPLAHPEEGLSSFFQNIGSNEWEKKLLGLQTIQAIAQNHQELLTKIKLHKVCIVLAEQVNNLRSVVACAAIDALADLHSYLGKMMDPEVERTGGALLLKLAQTTNAFILQQAHLALDVLVKGSSPGRVMNVLLNIGSNHRCPAVRACTALHLEQLLDIIGEDEIFASGKIISERLLIAVSKMAVDAASEVRLHGQSMLLVLSRQEEFSVLWYNIIPMKDRHPLQKILQKRRQ</sequence>
<feature type="compositionally biased region" description="Polar residues" evidence="1">
    <location>
        <begin position="69"/>
        <end position="91"/>
    </location>
</feature>
<accession>A0AAN8HCY2</accession>